<dbReference type="Gene3D" id="3.40.50.11350">
    <property type="match status" value="1"/>
</dbReference>
<dbReference type="EMBL" id="JAHQCW010000003">
    <property type="protein sequence ID" value="MBU9735537.1"/>
    <property type="molecule type" value="Genomic_DNA"/>
</dbReference>
<accession>A0A949JXG2</accession>
<evidence type="ECO:0000313" key="3">
    <source>
        <dbReference type="Proteomes" id="UP000712157"/>
    </source>
</evidence>
<protein>
    <recommendedName>
        <fullName evidence="1">Alpha-(1,6)-fucosyltransferase N- and catalytic domain-containing protein</fullName>
    </recommendedName>
</protein>
<keyword evidence="3" id="KW-1185">Reference proteome</keyword>
<dbReference type="PANTHER" id="PTHR13132">
    <property type="entry name" value="ALPHA- 1,6 -FUCOSYLTRANSFERASE"/>
    <property type="match status" value="1"/>
</dbReference>
<reference evidence="2" key="1">
    <citation type="submission" date="2021-06" db="EMBL/GenBank/DDBJ databases">
        <title>Description of novel taxa of the family Lachnospiraceae.</title>
        <authorList>
            <person name="Chaplin A.V."/>
            <person name="Sokolova S.R."/>
            <person name="Pikina A.P."/>
            <person name="Korzhanova M."/>
            <person name="Belova V."/>
            <person name="Korostin D."/>
            <person name="Efimov B.A."/>
        </authorList>
    </citation>
    <scope>NUCLEOTIDE SEQUENCE</scope>
    <source>
        <strain evidence="2">ASD5720</strain>
    </source>
</reference>
<dbReference type="AlphaFoldDB" id="A0A949JXG2"/>
<name>A0A949JXG2_9FIRM</name>
<feature type="domain" description="Alpha-(1,6)-fucosyltransferase N- and catalytic" evidence="1">
    <location>
        <begin position="176"/>
        <end position="320"/>
    </location>
</feature>
<evidence type="ECO:0000259" key="1">
    <source>
        <dbReference type="Pfam" id="PF19745"/>
    </source>
</evidence>
<proteinExistence type="predicted"/>
<dbReference type="RefSeq" id="WP_238720599.1">
    <property type="nucleotide sequence ID" value="NZ_JAHQCW010000003.1"/>
</dbReference>
<gene>
    <name evidence="2" type="ORF">KTH89_03245</name>
</gene>
<evidence type="ECO:0000313" key="2">
    <source>
        <dbReference type="EMBL" id="MBU9735537.1"/>
    </source>
</evidence>
<sequence length="354" mass="41239">MNRHDFLIKHPKLDYLQQCLRHFNDREFVDVVNAINRDPNLLYFVANGNLYPNILFYDIYMDYPSKGFFALFIQTLDALRYAERFHLVPVVTWSDRCLYKAEQPINGTNNPFCYYFEAVSEFDRDEIAKAMRVLKYKDAQRALDKEHPFGVVSKTIIENDCYEEYINENALVYKKYIKMKKTVQQRLDRCLTEIAFEGKVLGVHVRATDFNKGYVNHAMAVDSNEYMDHVIQALAVQHFDRIFLATDDAFVVEKFQLKFGSKVIFCKDVCRSSDGMAVHFGNKDGKNHKYQLGLEVIRDMYILSCCTGLIGGFSNVCIMAQIAKKSYGCEYEYLDIINKGFNTVGKTTYQDHYK</sequence>
<comment type="caution">
    <text evidence="2">The sequence shown here is derived from an EMBL/GenBank/DDBJ whole genome shotgun (WGS) entry which is preliminary data.</text>
</comment>
<dbReference type="Pfam" id="PF19745">
    <property type="entry name" value="FUT8_N_cat"/>
    <property type="match status" value="1"/>
</dbReference>
<dbReference type="GO" id="GO:0046921">
    <property type="term" value="F:alpha-(1-&gt;6)-fucosyltransferase activity"/>
    <property type="evidence" value="ECO:0007669"/>
    <property type="project" value="TreeGrafter"/>
</dbReference>
<dbReference type="Proteomes" id="UP000712157">
    <property type="component" value="Unassembled WGS sequence"/>
</dbReference>
<dbReference type="InterPro" id="IPR045573">
    <property type="entry name" value="Fut8_N_cat"/>
</dbReference>
<dbReference type="GO" id="GO:0006487">
    <property type="term" value="P:protein N-linked glycosylation"/>
    <property type="evidence" value="ECO:0007669"/>
    <property type="project" value="TreeGrafter"/>
</dbReference>
<dbReference type="PANTHER" id="PTHR13132:SF29">
    <property type="entry name" value="ALPHA-(1,6)-FUCOSYLTRANSFERASE"/>
    <property type="match status" value="1"/>
</dbReference>
<organism evidence="2 3">
    <name type="scientific">Diplocloster agilis</name>
    <dbReference type="NCBI Taxonomy" id="2850323"/>
    <lineage>
        <taxon>Bacteria</taxon>
        <taxon>Bacillati</taxon>
        <taxon>Bacillota</taxon>
        <taxon>Clostridia</taxon>
        <taxon>Lachnospirales</taxon>
        <taxon>Lachnospiraceae</taxon>
        <taxon>Diplocloster</taxon>
    </lineage>
</organism>